<dbReference type="AlphaFoldDB" id="F9RI90"/>
<protein>
    <submittedName>
        <fullName evidence="1">Uncharacterized protein</fullName>
    </submittedName>
</protein>
<organism evidence="1 2">
    <name type="scientific">Vibrio scophthalmi LMG 19158</name>
    <dbReference type="NCBI Taxonomy" id="870967"/>
    <lineage>
        <taxon>Bacteria</taxon>
        <taxon>Pseudomonadati</taxon>
        <taxon>Pseudomonadota</taxon>
        <taxon>Gammaproteobacteria</taxon>
        <taxon>Vibrionales</taxon>
        <taxon>Vibrionaceae</taxon>
        <taxon>Vibrio</taxon>
    </lineage>
</organism>
<sequence>MTTSHEHSNSSHFIILNEDVDKNAHRFSTKRKVLFGREVFHQLCVNPTYSSELNRFLNSTLESSNFRPNKITLYSYRATAPHHVLNFDSQFEITITEGNTSIPDLWNFQDGVRTGNVDISVYDSVDVLYLIETIIAYCRQHNPELQVERTK</sequence>
<gene>
    <name evidence="1" type="ORF">VIS19158_11513</name>
</gene>
<dbReference type="RefSeq" id="WP_005592648.1">
    <property type="nucleotide sequence ID" value="NZ_AFWE01000018.1"/>
</dbReference>
<accession>F9RI90</accession>
<name>F9RI90_9VIBR</name>
<dbReference type="EMBL" id="AFWE01000018">
    <property type="protein sequence ID" value="EGU42422.1"/>
    <property type="molecule type" value="Genomic_DNA"/>
</dbReference>
<dbReference type="Proteomes" id="UP000004349">
    <property type="component" value="Unassembled WGS sequence"/>
</dbReference>
<comment type="caution">
    <text evidence="1">The sequence shown here is derived from an EMBL/GenBank/DDBJ whole genome shotgun (WGS) entry which is preliminary data.</text>
</comment>
<evidence type="ECO:0000313" key="2">
    <source>
        <dbReference type="Proteomes" id="UP000004349"/>
    </source>
</evidence>
<reference evidence="1 2" key="1">
    <citation type="journal article" date="2012" name="Int. J. Syst. Evol. Microbiol.">
        <title>Vibrio caribbeanicus sp. nov., isolated from the marine sponge Scleritoderma cyanea.</title>
        <authorList>
            <person name="Hoffmann M."/>
            <person name="Monday S.R."/>
            <person name="Allard M.W."/>
            <person name="Strain E.A."/>
            <person name="Whittaker P."/>
            <person name="Naum M."/>
            <person name="McCarthy P.J."/>
            <person name="Lopez J.V."/>
            <person name="Fischer M."/>
            <person name="Brown E.W."/>
        </authorList>
    </citation>
    <scope>NUCLEOTIDE SEQUENCE [LARGE SCALE GENOMIC DNA]</scope>
    <source>
        <strain evidence="1 2">LMG 19158</strain>
    </source>
</reference>
<evidence type="ECO:0000313" key="1">
    <source>
        <dbReference type="EMBL" id="EGU42422.1"/>
    </source>
</evidence>
<proteinExistence type="predicted"/>